<evidence type="ECO:0000259" key="3">
    <source>
        <dbReference type="Pfam" id="PF13559"/>
    </source>
</evidence>
<evidence type="ECO:0000256" key="1">
    <source>
        <dbReference type="SAM" id="MobiDB-lite"/>
    </source>
</evidence>
<name>A0A2P8EBQ0_9ACTN</name>
<feature type="transmembrane region" description="Helical" evidence="2">
    <location>
        <begin position="12"/>
        <end position="32"/>
    </location>
</feature>
<feature type="transmembrane region" description="Helical" evidence="2">
    <location>
        <begin position="81"/>
        <end position="102"/>
    </location>
</feature>
<accession>A0A2P8EBQ0</accession>
<keyword evidence="2" id="KW-0472">Membrane</keyword>
<evidence type="ECO:0000313" key="4">
    <source>
        <dbReference type="EMBL" id="PSL06898.1"/>
    </source>
</evidence>
<dbReference type="InterPro" id="IPR025403">
    <property type="entry name" value="TgpA-like_C"/>
</dbReference>
<dbReference type="Proteomes" id="UP000243528">
    <property type="component" value="Unassembled WGS sequence"/>
</dbReference>
<proteinExistence type="predicted"/>
<feature type="region of interest" description="Disordered" evidence="1">
    <location>
        <begin position="45"/>
        <end position="74"/>
    </location>
</feature>
<comment type="caution">
    <text evidence="4">The sequence shown here is derived from an EMBL/GenBank/DDBJ whole genome shotgun (WGS) entry which is preliminary data.</text>
</comment>
<gene>
    <name evidence="4" type="ORF">CLV30_102287</name>
</gene>
<dbReference type="OrthoDB" id="5198230at2"/>
<reference evidence="4 5" key="1">
    <citation type="submission" date="2018-03" db="EMBL/GenBank/DDBJ databases">
        <title>Genomic Encyclopedia of Archaeal and Bacterial Type Strains, Phase II (KMG-II): from individual species to whole genera.</title>
        <authorList>
            <person name="Goeker M."/>
        </authorList>
    </citation>
    <scope>NUCLEOTIDE SEQUENCE [LARGE SCALE GENOMIC DNA]</scope>
    <source>
        <strain evidence="4 5">DSM 45211</strain>
    </source>
</reference>
<feature type="domain" description="Protein-glutamine gamma-glutamyltransferase-like C-terminal" evidence="3">
    <location>
        <begin position="159"/>
        <end position="229"/>
    </location>
</feature>
<evidence type="ECO:0000256" key="2">
    <source>
        <dbReference type="SAM" id="Phobius"/>
    </source>
</evidence>
<keyword evidence="5" id="KW-1185">Reference proteome</keyword>
<dbReference type="EMBL" id="PYGE01000002">
    <property type="protein sequence ID" value="PSL06898.1"/>
    <property type="molecule type" value="Genomic_DNA"/>
</dbReference>
<dbReference type="AlphaFoldDB" id="A0A2P8EBQ0"/>
<dbReference type="RefSeq" id="WP_106535890.1">
    <property type="nucleotide sequence ID" value="NZ_ML142898.1"/>
</dbReference>
<keyword evidence="2" id="KW-1133">Transmembrane helix</keyword>
<dbReference type="Pfam" id="PF13559">
    <property type="entry name" value="DUF4129"/>
    <property type="match status" value="1"/>
</dbReference>
<keyword evidence="2" id="KW-0812">Transmembrane</keyword>
<protein>
    <submittedName>
        <fullName evidence="4">Uncharacterized protein DUF4129</fullName>
    </submittedName>
</protein>
<sequence>MPGADRPPHARAATAVCFVAAAVLVILTVGAGPAEVVVPSWLAGTEDGPSARTPEAPPTFGDLPETLPDEPAEQASEPLRIPWQVALVAVLLLAALAAYLVLRRWPARRRRRTGPAVVGGHVDEPLDVARELRDGVRAAGSALDRPDTSRTGAQAVVDAWLALERAAAGADTARAPAQTPSEFTAALLRRHHADEESTTTLLALYHRARFSPNPGITDDDVAAARQALRTMVDTIAPEQAARAGHVGRVDSVDPA</sequence>
<organism evidence="4 5">
    <name type="scientific">Haloactinopolyspora alba</name>
    <dbReference type="NCBI Taxonomy" id="648780"/>
    <lineage>
        <taxon>Bacteria</taxon>
        <taxon>Bacillati</taxon>
        <taxon>Actinomycetota</taxon>
        <taxon>Actinomycetes</taxon>
        <taxon>Jiangellales</taxon>
        <taxon>Jiangellaceae</taxon>
        <taxon>Haloactinopolyspora</taxon>
    </lineage>
</organism>
<evidence type="ECO:0000313" key="5">
    <source>
        <dbReference type="Proteomes" id="UP000243528"/>
    </source>
</evidence>